<evidence type="ECO:0000256" key="2">
    <source>
        <dbReference type="ARBA" id="ARBA00023125"/>
    </source>
</evidence>
<gene>
    <name evidence="7" type="ORF">C3942_05575</name>
</gene>
<feature type="DNA-binding region" description="H-T-H motif" evidence="4">
    <location>
        <begin position="145"/>
        <end position="164"/>
    </location>
</feature>
<keyword evidence="8" id="KW-1185">Reference proteome</keyword>
<dbReference type="OrthoDB" id="325065at2"/>
<dbReference type="SUPFAM" id="SSF46689">
    <property type="entry name" value="Homeodomain-like"/>
    <property type="match status" value="1"/>
</dbReference>
<feature type="domain" description="HTH tetR-type" evidence="6">
    <location>
        <begin position="122"/>
        <end position="182"/>
    </location>
</feature>
<proteinExistence type="predicted"/>
<dbReference type="Proteomes" id="UP000238220">
    <property type="component" value="Unassembled WGS sequence"/>
</dbReference>
<dbReference type="InterPro" id="IPR009057">
    <property type="entry name" value="Homeodomain-like_sf"/>
</dbReference>
<evidence type="ECO:0000259" key="6">
    <source>
        <dbReference type="PROSITE" id="PS50977"/>
    </source>
</evidence>
<dbReference type="Pfam" id="PF00440">
    <property type="entry name" value="TetR_N"/>
    <property type="match status" value="1"/>
</dbReference>
<dbReference type="AlphaFoldDB" id="A0A2S5TJL3"/>
<dbReference type="PROSITE" id="PS50977">
    <property type="entry name" value="HTH_TETR_2"/>
    <property type="match status" value="1"/>
</dbReference>
<protein>
    <recommendedName>
        <fullName evidence="6">HTH tetR-type domain-containing protein</fullName>
    </recommendedName>
</protein>
<evidence type="ECO:0000256" key="4">
    <source>
        <dbReference type="PROSITE-ProRule" id="PRU00335"/>
    </source>
</evidence>
<keyword evidence="1" id="KW-0805">Transcription regulation</keyword>
<comment type="caution">
    <text evidence="7">The sequence shown here is derived from an EMBL/GenBank/DDBJ whole genome shotgun (WGS) entry which is preliminary data.</text>
</comment>
<dbReference type="Gene3D" id="1.10.357.10">
    <property type="entry name" value="Tetracycline Repressor, domain 2"/>
    <property type="match status" value="1"/>
</dbReference>
<feature type="region of interest" description="Disordered" evidence="5">
    <location>
        <begin position="1"/>
        <end position="51"/>
    </location>
</feature>
<feature type="compositionally biased region" description="Low complexity" evidence="5">
    <location>
        <begin position="27"/>
        <end position="36"/>
    </location>
</feature>
<dbReference type="InterPro" id="IPR001647">
    <property type="entry name" value="HTH_TetR"/>
</dbReference>
<evidence type="ECO:0000256" key="3">
    <source>
        <dbReference type="ARBA" id="ARBA00023163"/>
    </source>
</evidence>
<dbReference type="InterPro" id="IPR050109">
    <property type="entry name" value="HTH-type_TetR-like_transc_reg"/>
</dbReference>
<dbReference type="GO" id="GO:0000976">
    <property type="term" value="F:transcription cis-regulatory region binding"/>
    <property type="evidence" value="ECO:0007669"/>
    <property type="project" value="TreeGrafter"/>
</dbReference>
<organism evidence="7 8">
    <name type="scientific">Solimonas fluminis</name>
    <dbReference type="NCBI Taxonomy" id="2086571"/>
    <lineage>
        <taxon>Bacteria</taxon>
        <taxon>Pseudomonadati</taxon>
        <taxon>Pseudomonadota</taxon>
        <taxon>Gammaproteobacteria</taxon>
        <taxon>Nevskiales</taxon>
        <taxon>Nevskiaceae</taxon>
        <taxon>Solimonas</taxon>
    </lineage>
</organism>
<evidence type="ECO:0000256" key="1">
    <source>
        <dbReference type="ARBA" id="ARBA00023015"/>
    </source>
</evidence>
<reference evidence="7 8" key="1">
    <citation type="submission" date="2018-02" db="EMBL/GenBank/DDBJ databases">
        <title>Genome sequencing of Solimonas sp. HR-BB.</title>
        <authorList>
            <person name="Lee Y."/>
            <person name="Jeon C.O."/>
        </authorList>
    </citation>
    <scope>NUCLEOTIDE SEQUENCE [LARGE SCALE GENOMIC DNA]</scope>
    <source>
        <strain evidence="7 8">HR-BB</strain>
    </source>
</reference>
<keyword evidence="2 4" id="KW-0238">DNA-binding</keyword>
<dbReference type="EMBL" id="PSNW01000002">
    <property type="protein sequence ID" value="PPE75147.1"/>
    <property type="molecule type" value="Genomic_DNA"/>
</dbReference>
<sequence length="318" mass="34553">MKERAWVLPSSARSCTGGSVPPPVSSRPPAAAPGASLREQADSARPPQSTATIQACRIVSPPDRGSGVGLLASRPTRNPTFVGLWRNHTFVGFCGQGGYPCSMNDLQAGLSAPRAPSQQRGQARFGLVLDEARKLLTEEGISAFSIPALAQRLGFTRASIYNFFPTPYSVLNELARRELQALEERLLALPAEHPGISWKEQVRLTVDAAARFHNERPVARMLILGGAQTDETYRAQAMTIDHLGSLSQRLFADAGIALPREPVDVMVLAVELGTTCLRHSVLLHGHVTDAYREEATRAMLRYLGPYVRQVVVRQARAA</sequence>
<dbReference type="PRINTS" id="PR00455">
    <property type="entry name" value="HTHTETR"/>
</dbReference>
<evidence type="ECO:0000313" key="8">
    <source>
        <dbReference type="Proteomes" id="UP000238220"/>
    </source>
</evidence>
<accession>A0A2S5TJL3</accession>
<keyword evidence="3" id="KW-0804">Transcription</keyword>
<dbReference type="PANTHER" id="PTHR30055:SF234">
    <property type="entry name" value="HTH-TYPE TRANSCRIPTIONAL REGULATOR BETI"/>
    <property type="match status" value="1"/>
</dbReference>
<dbReference type="GO" id="GO:0003700">
    <property type="term" value="F:DNA-binding transcription factor activity"/>
    <property type="evidence" value="ECO:0007669"/>
    <property type="project" value="TreeGrafter"/>
</dbReference>
<name>A0A2S5TJL3_9GAMM</name>
<evidence type="ECO:0000313" key="7">
    <source>
        <dbReference type="EMBL" id="PPE75147.1"/>
    </source>
</evidence>
<dbReference type="PANTHER" id="PTHR30055">
    <property type="entry name" value="HTH-TYPE TRANSCRIPTIONAL REGULATOR RUTR"/>
    <property type="match status" value="1"/>
</dbReference>
<evidence type="ECO:0000256" key="5">
    <source>
        <dbReference type="SAM" id="MobiDB-lite"/>
    </source>
</evidence>